<name>A0A285SXL1_9BACL</name>
<dbReference type="EMBL" id="OBMQ01000007">
    <property type="protein sequence ID" value="SOC12791.1"/>
    <property type="molecule type" value="Genomic_DNA"/>
</dbReference>
<dbReference type="Pfam" id="PF05709">
    <property type="entry name" value="Sipho_tail"/>
    <property type="match status" value="1"/>
</dbReference>
<dbReference type="Proteomes" id="UP000219636">
    <property type="component" value="Unassembled WGS sequence"/>
</dbReference>
<dbReference type="NCBIfam" id="TIGR01633">
    <property type="entry name" value="phi3626_gp14_N"/>
    <property type="match status" value="1"/>
</dbReference>
<evidence type="ECO:0000259" key="1">
    <source>
        <dbReference type="Pfam" id="PF05709"/>
    </source>
</evidence>
<dbReference type="RefSeq" id="WP_097073791.1">
    <property type="nucleotide sequence ID" value="NZ_OBMQ01000007.1"/>
</dbReference>
<accession>A0A285SXL1</accession>
<evidence type="ECO:0000313" key="2">
    <source>
        <dbReference type="EMBL" id="SOC12791.1"/>
    </source>
</evidence>
<dbReference type="OrthoDB" id="2734969at2"/>
<protein>
    <submittedName>
        <fullName evidence="2">Predicted phage tail component-like protein</fullName>
    </submittedName>
</protein>
<dbReference type="Gene3D" id="2.40.30.200">
    <property type="match status" value="1"/>
</dbReference>
<reference evidence="3" key="1">
    <citation type="submission" date="2017-08" db="EMBL/GenBank/DDBJ databases">
        <authorList>
            <person name="Varghese N."/>
            <person name="Submissions S."/>
        </authorList>
    </citation>
    <scope>NUCLEOTIDE SEQUENCE [LARGE SCALE GENOMIC DNA]</scope>
    <source>
        <strain evidence="3">JC22</strain>
    </source>
</reference>
<organism evidence="2 3">
    <name type="scientific">Ureibacillus xyleni</name>
    <dbReference type="NCBI Taxonomy" id="614648"/>
    <lineage>
        <taxon>Bacteria</taxon>
        <taxon>Bacillati</taxon>
        <taxon>Bacillota</taxon>
        <taxon>Bacilli</taxon>
        <taxon>Bacillales</taxon>
        <taxon>Caryophanaceae</taxon>
        <taxon>Ureibacillus</taxon>
    </lineage>
</organism>
<dbReference type="InterPro" id="IPR006520">
    <property type="entry name" value="Dit_BPSPP_N"/>
</dbReference>
<feature type="domain" description="Siphovirus-type tail component RIFT-related" evidence="1">
    <location>
        <begin position="10"/>
        <end position="126"/>
    </location>
</feature>
<keyword evidence="3" id="KW-1185">Reference proteome</keyword>
<gene>
    <name evidence="2" type="ORF">SAMN05880501_10752</name>
</gene>
<dbReference type="InterPro" id="IPR008841">
    <property type="entry name" value="Siphovirus-type_tail_N"/>
</dbReference>
<proteinExistence type="predicted"/>
<sequence>MVSGFTFNSVHSKNKYIKSIKSNRILVAERKHSYVSIPHSDNVILLSDNSKQPFTLPIECLIEIPNGKSIFEVGRELDTWLTTENWSQLIFDDDSNYYYEAISISSITVDELRRKWSNEITLEFLCKPTMKVVGT</sequence>
<dbReference type="AlphaFoldDB" id="A0A285SXL1"/>
<evidence type="ECO:0000313" key="3">
    <source>
        <dbReference type="Proteomes" id="UP000219636"/>
    </source>
</evidence>